<protein>
    <recommendedName>
        <fullName evidence="6">GRF-type domain-containing protein</fullName>
    </recommendedName>
</protein>
<feature type="domain" description="GRF-type" evidence="6">
    <location>
        <begin position="36"/>
        <end position="80"/>
    </location>
</feature>
<evidence type="ECO:0000256" key="4">
    <source>
        <dbReference type="PROSITE-ProRule" id="PRU01343"/>
    </source>
</evidence>
<keyword evidence="3" id="KW-0862">Zinc</keyword>
<evidence type="ECO:0000259" key="6">
    <source>
        <dbReference type="PROSITE" id="PS51999"/>
    </source>
</evidence>
<keyword evidence="1" id="KW-0479">Metal-binding</keyword>
<keyword evidence="5" id="KW-1133">Transmembrane helix</keyword>
<evidence type="ECO:0000256" key="1">
    <source>
        <dbReference type="ARBA" id="ARBA00022723"/>
    </source>
</evidence>
<name>A0ABU6VKV0_9FABA</name>
<dbReference type="InterPro" id="IPR010666">
    <property type="entry name" value="Znf_GRF"/>
</dbReference>
<dbReference type="EMBL" id="JASCZI010151720">
    <property type="protein sequence ID" value="MED6174202.1"/>
    <property type="molecule type" value="Genomic_DNA"/>
</dbReference>
<reference evidence="7 8" key="1">
    <citation type="journal article" date="2023" name="Plants (Basel)">
        <title>Bridging the Gap: Combining Genomics and Transcriptomics Approaches to Understand Stylosanthes scabra, an Orphan Legume from the Brazilian Caatinga.</title>
        <authorList>
            <person name="Ferreira-Neto J.R.C."/>
            <person name="da Silva M.D."/>
            <person name="Binneck E."/>
            <person name="de Melo N.F."/>
            <person name="da Silva R.H."/>
            <person name="de Melo A.L.T.M."/>
            <person name="Pandolfi V."/>
            <person name="Bustamante F.O."/>
            <person name="Brasileiro-Vidal A.C."/>
            <person name="Benko-Iseppon A.M."/>
        </authorList>
    </citation>
    <scope>NUCLEOTIDE SEQUENCE [LARGE SCALE GENOMIC DNA]</scope>
    <source>
        <tissue evidence="7">Leaves</tissue>
    </source>
</reference>
<evidence type="ECO:0000256" key="3">
    <source>
        <dbReference type="ARBA" id="ARBA00022833"/>
    </source>
</evidence>
<accession>A0ABU6VKV0</accession>
<dbReference type="Proteomes" id="UP001341840">
    <property type="component" value="Unassembled WGS sequence"/>
</dbReference>
<evidence type="ECO:0000313" key="8">
    <source>
        <dbReference type="Proteomes" id="UP001341840"/>
    </source>
</evidence>
<proteinExistence type="predicted"/>
<dbReference type="PANTHER" id="PTHR33248">
    <property type="entry name" value="ZINC ION-BINDING PROTEIN"/>
    <property type="match status" value="1"/>
</dbReference>
<organism evidence="7 8">
    <name type="scientific">Stylosanthes scabra</name>
    <dbReference type="NCBI Taxonomy" id="79078"/>
    <lineage>
        <taxon>Eukaryota</taxon>
        <taxon>Viridiplantae</taxon>
        <taxon>Streptophyta</taxon>
        <taxon>Embryophyta</taxon>
        <taxon>Tracheophyta</taxon>
        <taxon>Spermatophyta</taxon>
        <taxon>Magnoliopsida</taxon>
        <taxon>eudicotyledons</taxon>
        <taxon>Gunneridae</taxon>
        <taxon>Pentapetalae</taxon>
        <taxon>rosids</taxon>
        <taxon>fabids</taxon>
        <taxon>Fabales</taxon>
        <taxon>Fabaceae</taxon>
        <taxon>Papilionoideae</taxon>
        <taxon>50 kb inversion clade</taxon>
        <taxon>dalbergioids sensu lato</taxon>
        <taxon>Dalbergieae</taxon>
        <taxon>Pterocarpus clade</taxon>
        <taxon>Stylosanthes</taxon>
    </lineage>
</organism>
<evidence type="ECO:0000256" key="5">
    <source>
        <dbReference type="SAM" id="Phobius"/>
    </source>
</evidence>
<dbReference type="PROSITE" id="PS51999">
    <property type="entry name" value="ZF_GRF"/>
    <property type="match status" value="1"/>
</dbReference>
<comment type="caution">
    <text evidence="7">The sequence shown here is derived from an EMBL/GenBank/DDBJ whole genome shotgun (WGS) entry which is preliminary data.</text>
</comment>
<gene>
    <name evidence="7" type="ORF">PIB30_066746</name>
</gene>
<keyword evidence="8" id="KW-1185">Reference proteome</keyword>
<evidence type="ECO:0000256" key="2">
    <source>
        <dbReference type="ARBA" id="ARBA00022771"/>
    </source>
</evidence>
<keyword evidence="5" id="KW-0472">Membrane</keyword>
<keyword evidence="2 4" id="KW-0863">Zinc-finger</keyword>
<evidence type="ECO:0000313" key="7">
    <source>
        <dbReference type="EMBL" id="MED6174202.1"/>
    </source>
</evidence>
<keyword evidence="5" id="KW-0812">Transmembrane</keyword>
<feature type="transmembrane region" description="Helical" evidence="5">
    <location>
        <begin position="136"/>
        <end position="155"/>
    </location>
</feature>
<sequence length="157" mass="16993">MASEGGSSSLRRRPATSCSLRAVQGGDETDGIALRCFCGVYAVMYMSKTESNPNRLFLGCPMYKLKMGGHCKYFLWLDEHVDKIGGKIGGKLGCEMITYGGNYGLTEGVTGVADTLKKRVDELEKKVAALEKGKSVNTWSIVAALFTLFVAVFVCRG</sequence>